<feature type="domain" description="GH16" evidence="2">
    <location>
        <begin position="7"/>
        <end position="294"/>
    </location>
</feature>
<gene>
    <name evidence="3" type="ORF">KVT40_000401</name>
</gene>
<dbReference type="InterPro" id="IPR000757">
    <property type="entry name" value="Beta-glucanase-like"/>
</dbReference>
<dbReference type="CDD" id="cd02182">
    <property type="entry name" value="GH16_Strep_laminarinase_like"/>
    <property type="match status" value="1"/>
</dbReference>
<dbReference type="SUPFAM" id="SSF49899">
    <property type="entry name" value="Concanavalin A-like lectins/glucanases"/>
    <property type="match status" value="1"/>
</dbReference>
<comment type="caution">
    <text evidence="3">The sequence shown here is derived from an EMBL/GenBank/DDBJ whole genome shotgun (WGS) entry which is preliminary data.</text>
</comment>
<evidence type="ECO:0000256" key="1">
    <source>
        <dbReference type="SAM" id="SignalP"/>
    </source>
</evidence>
<dbReference type="InterPro" id="IPR050546">
    <property type="entry name" value="Glycosyl_Hydrlase_16"/>
</dbReference>
<dbReference type="PROSITE" id="PS51762">
    <property type="entry name" value="GH16_2"/>
    <property type="match status" value="1"/>
</dbReference>
<dbReference type="AlphaFoldDB" id="A0A8K0PIL2"/>
<evidence type="ECO:0000313" key="4">
    <source>
        <dbReference type="Proteomes" id="UP000809789"/>
    </source>
</evidence>
<dbReference type="PANTHER" id="PTHR10963">
    <property type="entry name" value="GLYCOSYL HYDROLASE-RELATED"/>
    <property type="match status" value="1"/>
</dbReference>
<dbReference type="GO" id="GO:0005975">
    <property type="term" value="P:carbohydrate metabolic process"/>
    <property type="evidence" value="ECO:0007669"/>
    <property type="project" value="InterPro"/>
</dbReference>
<dbReference type="OrthoDB" id="192832at2759"/>
<keyword evidence="4" id="KW-1185">Reference proteome</keyword>
<dbReference type="EMBL" id="JAESVG020000001">
    <property type="protein sequence ID" value="KAG8631261.1"/>
    <property type="molecule type" value="Genomic_DNA"/>
</dbReference>
<dbReference type="GO" id="GO:0004553">
    <property type="term" value="F:hydrolase activity, hydrolyzing O-glycosyl compounds"/>
    <property type="evidence" value="ECO:0007669"/>
    <property type="project" value="InterPro"/>
</dbReference>
<dbReference type="Gene3D" id="2.60.120.200">
    <property type="match status" value="1"/>
</dbReference>
<proteinExistence type="predicted"/>
<keyword evidence="1" id="KW-0732">Signal</keyword>
<dbReference type="Proteomes" id="UP000809789">
    <property type="component" value="Unassembled WGS sequence"/>
</dbReference>
<evidence type="ECO:0000259" key="2">
    <source>
        <dbReference type="PROSITE" id="PS51762"/>
    </source>
</evidence>
<organism evidence="3 4">
    <name type="scientific">Elsinoe batatas</name>
    <dbReference type="NCBI Taxonomy" id="2601811"/>
    <lineage>
        <taxon>Eukaryota</taxon>
        <taxon>Fungi</taxon>
        <taxon>Dikarya</taxon>
        <taxon>Ascomycota</taxon>
        <taxon>Pezizomycotina</taxon>
        <taxon>Dothideomycetes</taxon>
        <taxon>Dothideomycetidae</taxon>
        <taxon>Myriangiales</taxon>
        <taxon>Elsinoaceae</taxon>
        <taxon>Elsinoe</taxon>
    </lineage>
</organism>
<protein>
    <recommendedName>
        <fullName evidence="2">GH16 domain-containing protein</fullName>
    </recommendedName>
</protein>
<dbReference type="PANTHER" id="PTHR10963:SF60">
    <property type="entry name" value="GRAM-NEGATIVE BACTERIA-BINDING PROTEIN 1-RELATED"/>
    <property type="match status" value="1"/>
</dbReference>
<accession>A0A8K0PIL2</accession>
<feature type="chain" id="PRO_5035464956" description="GH16 domain-containing protein" evidence="1">
    <location>
        <begin position="19"/>
        <end position="294"/>
    </location>
</feature>
<dbReference type="InterPro" id="IPR013320">
    <property type="entry name" value="ConA-like_dom_sf"/>
</dbReference>
<name>A0A8K0PIL2_9PEZI</name>
<evidence type="ECO:0000313" key="3">
    <source>
        <dbReference type="EMBL" id="KAG8631261.1"/>
    </source>
</evidence>
<sequence length="294" mass="32512">MFLHTPLTFLTIFSPVLAIPKIRGFDLTWSDDFTGPFGSLPNKDDWIIDIGTSYPGGPPNWGNGEAQIYTDDPANLRLTGDGNLQITPLRSPNGTWTSARIETQRTNFKARKGGKMRIQARIQAPDVSGREALGYWAAFWTLGRDLRGNYQNWPSIGELDIMENLNGENRHFGVMHCGINPGGPCNEPSGLGANQACPNSPCPGNWHLYAIEVDRTRRPEIVRWFVDGEYYHNVTETEVGRETWEQAIHGGHFILLNLALGGGFPNALTNVSTPTNGTVPGRPMLVDYVAVYNS</sequence>
<reference evidence="3" key="1">
    <citation type="submission" date="2021-07" db="EMBL/GenBank/DDBJ databases">
        <title>Elsinoe batatas strain:CRI-CJ2 Genome sequencing and assembly.</title>
        <authorList>
            <person name="Huang L."/>
        </authorList>
    </citation>
    <scope>NUCLEOTIDE SEQUENCE</scope>
    <source>
        <strain evidence="3">CRI-CJ2</strain>
    </source>
</reference>
<feature type="signal peptide" evidence="1">
    <location>
        <begin position="1"/>
        <end position="18"/>
    </location>
</feature>